<dbReference type="PANTHER" id="PTHR37535:SF3">
    <property type="entry name" value="FLUG DOMAIN-CONTAINING PROTEIN"/>
    <property type="match status" value="1"/>
</dbReference>
<feature type="signal peptide" evidence="1">
    <location>
        <begin position="1"/>
        <end position="23"/>
    </location>
</feature>
<reference evidence="2" key="1">
    <citation type="submission" date="2021-07" db="EMBL/GenBank/DDBJ databases">
        <authorList>
            <person name="Branca A.L. A."/>
        </authorList>
    </citation>
    <scope>NUCLEOTIDE SEQUENCE</scope>
</reference>
<keyword evidence="1" id="KW-0732">Signal</keyword>
<proteinExistence type="predicted"/>
<dbReference type="EMBL" id="CAJVNV010000097">
    <property type="protein sequence ID" value="CAG8036634.1"/>
    <property type="molecule type" value="Genomic_DNA"/>
</dbReference>
<comment type="caution">
    <text evidence="2">The sequence shown here is derived from an EMBL/GenBank/DDBJ whole genome shotgun (WGS) entry which is preliminary data.</text>
</comment>
<sequence>MPGLLKAIMTLALQLYLFTGARIRAFIPAHKDRDQRGLRYKKVEWKINQVWLKGNRNPDYIVFGIGIRDTKRPQFASGYILLAIALQQGALYGIETVEDFARFDLSKKPVLRNVTADGPQGVPLHKERFCELLRGIVTTAGYNKSLTVHIIRKYLGSVENMVLPWYLKSMAIKTQGHIPKSIYYTALRLTVSAVLGEEEQSSHIEYFQGFERFYERGLLGELPAGIEASILQMPEVVDIRRRIKQLEASNSDKRVIAAEKLNYRKTLIRLRLTSLKEYQNRWVREKRDQRILNRGKAELVISENDVSTRA</sequence>
<protein>
    <submittedName>
        <fullName evidence="2">Uncharacterized protein</fullName>
    </submittedName>
</protein>
<evidence type="ECO:0000313" key="3">
    <source>
        <dbReference type="Proteomes" id="UP001153461"/>
    </source>
</evidence>
<dbReference type="AlphaFoldDB" id="A0A9W4HJU7"/>
<name>A0A9W4HJU7_PENNA</name>
<evidence type="ECO:0000313" key="2">
    <source>
        <dbReference type="EMBL" id="CAG8036634.1"/>
    </source>
</evidence>
<dbReference type="PANTHER" id="PTHR37535">
    <property type="entry name" value="FLUG DOMAIN PROTEIN"/>
    <property type="match status" value="1"/>
</dbReference>
<accession>A0A9W4HJU7</accession>
<dbReference type="Proteomes" id="UP001153461">
    <property type="component" value="Unassembled WGS sequence"/>
</dbReference>
<feature type="chain" id="PRO_5040776322" evidence="1">
    <location>
        <begin position="24"/>
        <end position="310"/>
    </location>
</feature>
<gene>
    <name evidence="2" type="ORF">PNAL_LOCUS2886</name>
</gene>
<organism evidence="2 3">
    <name type="scientific">Penicillium nalgiovense</name>
    <dbReference type="NCBI Taxonomy" id="60175"/>
    <lineage>
        <taxon>Eukaryota</taxon>
        <taxon>Fungi</taxon>
        <taxon>Dikarya</taxon>
        <taxon>Ascomycota</taxon>
        <taxon>Pezizomycotina</taxon>
        <taxon>Eurotiomycetes</taxon>
        <taxon>Eurotiomycetidae</taxon>
        <taxon>Eurotiales</taxon>
        <taxon>Aspergillaceae</taxon>
        <taxon>Penicillium</taxon>
    </lineage>
</organism>
<evidence type="ECO:0000256" key="1">
    <source>
        <dbReference type="SAM" id="SignalP"/>
    </source>
</evidence>
<dbReference type="OrthoDB" id="47007at2759"/>